<protein>
    <submittedName>
        <fullName evidence="3">Transposon Ty5-1 protein YCL075W family</fullName>
    </submittedName>
</protein>
<dbReference type="InterPro" id="IPR054722">
    <property type="entry name" value="PolX-like_BBD"/>
</dbReference>
<dbReference type="OMA" id="DETTCHY"/>
<feature type="region of interest" description="Disordered" evidence="1">
    <location>
        <begin position="35"/>
        <end position="59"/>
    </location>
</feature>
<dbReference type="Proteomes" id="UP000075243">
    <property type="component" value="Chromosome 11"/>
</dbReference>
<organism evidence="3 4">
    <name type="scientific">Cajanus cajan</name>
    <name type="common">Pigeon pea</name>
    <name type="synonym">Cajanus indicus</name>
    <dbReference type="NCBI Taxonomy" id="3821"/>
    <lineage>
        <taxon>Eukaryota</taxon>
        <taxon>Viridiplantae</taxon>
        <taxon>Streptophyta</taxon>
        <taxon>Embryophyta</taxon>
        <taxon>Tracheophyta</taxon>
        <taxon>Spermatophyta</taxon>
        <taxon>Magnoliopsida</taxon>
        <taxon>eudicotyledons</taxon>
        <taxon>Gunneridae</taxon>
        <taxon>Pentapetalae</taxon>
        <taxon>rosids</taxon>
        <taxon>fabids</taxon>
        <taxon>Fabales</taxon>
        <taxon>Fabaceae</taxon>
        <taxon>Papilionoideae</taxon>
        <taxon>50 kb inversion clade</taxon>
        <taxon>NPAAA clade</taxon>
        <taxon>indigoferoid/millettioid clade</taxon>
        <taxon>Phaseoleae</taxon>
        <taxon>Cajanus</taxon>
    </lineage>
</organism>
<dbReference type="PANTHER" id="PTHR47592:SF27">
    <property type="entry name" value="OS08G0421700 PROTEIN"/>
    <property type="match status" value="1"/>
</dbReference>
<keyword evidence="4" id="KW-1185">Reference proteome</keyword>
<dbReference type="Pfam" id="PF22936">
    <property type="entry name" value="Pol_BBD"/>
    <property type="match status" value="1"/>
</dbReference>
<proteinExistence type="predicted"/>
<reference evidence="3 4" key="1">
    <citation type="journal article" date="2012" name="Nat. Biotechnol.">
        <title>Draft genome sequence of pigeonpea (Cajanus cajan), an orphan legume crop of resource-poor farmers.</title>
        <authorList>
            <person name="Varshney R.K."/>
            <person name="Chen W."/>
            <person name="Li Y."/>
            <person name="Bharti A.K."/>
            <person name="Saxena R.K."/>
            <person name="Schlueter J.A."/>
            <person name="Donoghue M.T."/>
            <person name="Azam S."/>
            <person name="Fan G."/>
            <person name="Whaley A.M."/>
            <person name="Farmer A.D."/>
            <person name="Sheridan J."/>
            <person name="Iwata A."/>
            <person name="Tuteja R."/>
            <person name="Penmetsa R.V."/>
            <person name="Wu W."/>
            <person name="Upadhyaya H.D."/>
            <person name="Yang S.P."/>
            <person name="Shah T."/>
            <person name="Saxena K.B."/>
            <person name="Michael T."/>
            <person name="McCombie W.R."/>
            <person name="Yang B."/>
            <person name="Zhang G."/>
            <person name="Yang H."/>
            <person name="Wang J."/>
            <person name="Spillane C."/>
            <person name="Cook D.R."/>
            <person name="May G.D."/>
            <person name="Xu X."/>
            <person name="Jackson S.A."/>
        </authorList>
    </citation>
    <scope>NUCLEOTIDE SEQUENCE [LARGE SCALE GENOMIC DNA]</scope>
    <source>
        <strain evidence="4">cv. Asha</strain>
    </source>
</reference>
<dbReference type="AlphaFoldDB" id="A0A151SQ74"/>
<dbReference type="Gramene" id="C.cajan_03097.t">
    <property type="protein sequence ID" value="C.cajan_03097.t"/>
    <property type="gene ID" value="C.cajan_03097"/>
</dbReference>
<evidence type="ECO:0000259" key="2">
    <source>
        <dbReference type="Pfam" id="PF22936"/>
    </source>
</evidence>
<name>A0A151SQ74_CAJCA</name>
<dbReference type="EMBL" id="CM003613">
    <property type="protein sequence ID" value="KYP56918.1"/>
    <property type="molecule type" value="Genomic_DNA"/>
</dbReference>
<dbReference type="PANTHER" id="PTHR47592">
    <property type="entry name" value="PBF68 PROTEIN"/>
    <property type="match status" value="1"/>
</dbReference>
<evidence type="ECO:0000256" key="1">
    <source>
        <dbReference type="SAM" id="MobiDB-lite"/>
    </source>
</evidence>
<evidence type="ECO:0000313" key="3">
    <source>
        <dbReference type="EMBL" id="KYP56918.1"/>
    </source>
</evidence>
<feature type="domain" description="Retrovirus-related Pol polyprotein from transposon TNT 1-94-like beta-barrel" evidence="2">
    <location>
        <begin position="109"/>
        <end position="188"/>
    </location>
</feature>
<sequence>MEAHLEANDLWEAIEEDYDVPPLPTNPTMAKIKHHKERKNFKGSEAATNTSKNNEKGNKEFPPCKHCGKMGHPPFKCWRRPDVKFASQQEEEQLFVAKCFTNSSSTQCWLVDSGCTNHMTHDQELFRELDRSKVSKVRIGNGVFITVEGKGTVAIESCKGTKLIYDVLYVPEIDQNLLSVGQLLERGFKLKFENKHCFIKDVNDKEIFSIKMSGRSFTLDPMEEEQAAYPATTNSTEIWHKRLGHFHHAAVLNMQ</sequence>
<evidence type="ECO:0000313" key="4">
    <source>
        <dbReference type="Proteomes" id="UP000075243"/>
    </source>
</evidence>
<accession>A0A151SQ74</accession>
<gene>
    <name evidence="3" type="ORF">KK1_003169</name>
</gene>